<dbReference type="Gene3D" id="1.10.10.10">
    <property type="entry name" value="Winged helix-like DNA-binding domain superfamily/Winged helix DNA-binding domain"/>
    <property type="match status" value="1"/>
</dbReference>
<evidence type="ECO:0000256" key="5">
    <source>
        <dbReference type="ARBA" id="ARBA00022840"/>
    </source>
</evidence>
<keyword evidence="6" id="KW-0238">DNA-binding</keyword>
<protein>
    <recommendedName>
        <fullName evidence="9">DNA 3'-5' helicase</fullName>
        <ecNumber evidence="9">5.6.2.4</ecNumber>
    </recommendedName>
</protein>
<evidence type="ECO:0000259" key="12">
    <source>
        <dbReference type="PROSITE" id="PS51194"/>
    </source>
</evidence>
<dbReference type="PROSITE" id="PS51194">
    <property type="entry name" value="HELICASE_CTER"/>
    <property type="match status" value="1"/>
</dbReference>
<dbReference type="PANTHER" id="PTHR13710">
    <property type="entry name" value="DNA HELICASE RECQ FAMILY MEMBER"/>
    <property type="match status" value="1"/>
</dbReference>
<evidence type="ECO:0000256" key="6">
    <source>
        <dbReference type="ARBA" id="ARBA00023125"/>
    </source>
</evidence>
<feature type="domain" description="Helicase ATP-binding" evidence="11">
    <location>
        <begin position="87"/>
        <end position="255"/>
    </location>
</feature>
<dbReference type="EMBL" id="FXUG01000002">
    <property type="protein sequence ID" value="SMP46852.1"/>
    <property type="molecule type" value="Genomic_DNA"/>
</dbReference>
<evidence type="ECO:0000256" key="1">
    <source>
        <dbReference type="ARBA" id="ARBA00005446"/>
    </source>
</evidence>
<dbReference type="NCBIfam" id="TIGR00614">
    <property type="entry name" value="recQ_fam"/>
    <property type="match status" value="1"/>
</dbReference>
<dbReference type="InterPro" id="IPR004589">
    <property type="entry name" value="DNA_helicase_ATP-dep_RecQ"/>
</dbReference>
<evidence type="ECO:0000259" key="11">
    <source>
        <dbReference type="PROSITE" id="PS51192"/>
    </source>
</evidence>
<dbReference type="Proteomes" id="UP001158067">
    <property type="component" value="Unassembled WGS sequence"/>
</dbReference>
<feature type="compositionally biased region" description="Basic and acidic residues" evidence="10">
    <location>
        <begin position="22"/>
        <end position="50"/>
    </location>
</feature>
<sequence>MEPAGTCVSLPSGNPVRRRGPVRYDVRVKSKSAPSDDRPFDSRPIDDRPSDLGNEAAIAAQRWQQAEAIVQRDFGHESLLPAQRKVLDRVFQGHNVLAVMPTGHGKSLCYQLPSQVLDGLTIVVSPLISLMKDQCDALVSKGIKAARLDNSISHQEFAGVWQSVHAGQTKLLYLAPERFFNERFAGQLQQTPVSLLAIDEAHCMSQWGHHFRPDYRRLPELVSRLSVGQVLALTATATPAVIKDIRSSFQIATKDVVRLSAHRGNLRLRCTAVDSNARDEVLLQRLGVTPGQKKRKRKRSSGATLIYVTRRITADQLAELLAEHGIEALVYHAGLNPGQRDDVQRQFLESKDAVLIGTVAFGMGVDKPDIRQVIHYNPSQSIESYSQEVGRGGRDGKACQCEVLLCKEDQVTLMNLAASDLPSESSMRQLVDRLIGQPDQFYLALGKLGWEINLSPETIATAMLRLQTAGYLRCLSMRYDKYRVTPVWDRTTILAKCDAAERPAVEAILSSLSKGKKGFRVNLTVTSQQYKLSRAHLIEVLERGAINQLWHVTSTDSMSSYEWIKPIKRPRSVVRLLWKDAHQRFGQSLERIGELMSFLACDACLSIQVAGHFGHRRSRPCGRCSFCLGEGPIETSLADLATNGTVSIGTSAMGVLERITDQYPDVFGDPVDQAKFLCGLSTPTFRRYRIYRDPGYGVCDQVPITRVLAAITPSNETEKRT</sequence>
<keyword evidence="4" id="KW-0347">Helicase</keyword>
<dbReference type="Gene3D" id="3.40.50.300">
    <property type="entry name" value="P-loop containing nucleotide triphosphate hydrolases"/>
    <property type="match status" value="2"/>
</dbReference>
<accession>A0ABY1PUP1</accession>
<dbReference type="InterPro" id="IPR014001">
    <property type="entry name" value="Helicase_ATP-bd"/>
</dbReference>
<feature type="domain" description="Helicase C-terminal" evidence="12">
    <location>
        <begin position="281"/>
        <end position="449"/>
    </location>
</feature>
<comment type="catalytic activity">
    <reaction evidence="8">
        <text>Couples ATP hydrolysis with the unwinding of duplex DNA by translocating in the 3'-5' direction.</text>
        <dbReference type="EC" id="5.6.2.4"/>
    </reaction>
</comment>
<comment type="similarity">
    <text evidence="1">Belongs to the helicase family. RecQ subfamily.</text>
</comment>
<feature type="region of interest" description="Disordered" evidence="10">
    <location>
        <begin position="1"/>
        <end position="51"/>
    </location>
</feature>
<dbReference type="SMART" id="SM00490">
    <property type="entry name" value="HELICc"/>
    <property type="match status" value="1"/>
</dbReference>
<evidence type="ECO:0000256" key="2">
    <source>
        <dbReference type="ARBA" id="ARBA00022741"/>
    </source>
</evidence>
<dbReference type="Pfam" id="PF00271">
    <property type="entry name" value="Helicase_C"/>
    <property type="match status" value="1"/>
</dbReference>
<evidence type="ECO:0000256" key="7">
    <source>
        <dbReference type="ARBA" id="ARBA00023235"/>
    </source>
</evidence>
<reference evidence="13 14" key="1">
    <citation type="submission" date="2017-05" db="EMBL/GenBank/DDBJ databases">
        <authorList>
            <person name="Varghese N."/>
            <person name="Submissions S."/>
        </authorList>
    </citation>
    <scope>NUCLEOTIDE SEQUENCE [LARGE SCALE GENOMIC DNA]</scope>
    <source>
        <strain evidence="13 14">DSM 25457</strain>
    </source>
</reference>
<keyword evidence="2" id="KW-0547">Nucleotide-binding</keyword>
<keyword evidence="7" id="KW-0413">Isomerase</keyword>
<keyword evidence="14" id="KW-1185">Reference proteome</keyword>
<dbReference type="EC" id="5.6.2.4" evidence="9"/>
<evidence type="ECO:0000256" key="4">
    <source>
        <dbReference type="ARBA" id="ARBA00022806"/>
    </source>
</evidence>
<organism evidence="13 14">
    <name type="scientific">Neorhodopirellula lusitana</name>
    <dbReference type="NCBI Taxonomy" id="445327"/>
    <lineage>
        <taxon>Bacteria</taxon>
        <taxon>Pseudomonadati</taxon>
        <taxon>Planctomycetota</taxon>
        <taxon>Planctomycetia</taxon>
        <taxon>Pirellulales</taxon>
        <taxon>Pirellulaceae</taxon>
        <taxon>Neorhodopirellula</taxon>
    </lineage>
</organism>
<evidence type="ECO:0000313" key="14">
    <source>
        <dbReference type="Proteomes" id="UP001158067"/>
    </source>
</evidence>
<proteinExistence type="inferred from homology"/>
<dbReference type="PROSITE" id="PS51192">
    <property type="entry name" value="HELICASE_ATP_BIND_1"/>
    <property type="match status" value="1"/>
</dbReference>
<name>A0ABY1PUP1_9BACT</name>
<dbReference type="InterPro" id="IPR011545">
    <property type="entry name" value="DEAD/DEAH_box_helicase_dom"/>
</dbReference>
<dbReference type="InterPro" id="IPR001650">
    <property type="entry name" value="Helicase_C-like"/>
</dbReference>
<evidence type="ECO:0000313" key="13">
    <source>
        <dbReference type="EMBL" id="SMP46852.1"/>
    </source>
</evidence>
<dbReference type="PANTHER" id="PTHR13710:SF105">
    <property type="entry name" value="ATP-DEPENDENT DNA HELICASE Q1"/>
    <property type="match status" value="1"/>
</dbReference>
<evidence type="ECO:0000256" key="8">
    <source>
        <dbReference type="ARBA" id="ARBA00034617"/>
    </source>
</evidence>
<dbReference type="InterPro" id="IPR027417">
    <property type="entry name" value="P-loop_NTPase"/>
</dbReference>
<evidence type="ECO:0000256" key="9">
    <source>
        <dbReference type="ARBA" id="ARBA00034808"/>
    </source>
</evidence>
<gene>
    <name evidence="13" type="ORF">SAMN06265222_102189</name>
</gene>
<dbReference type="Pfam" id="PF00270">
    <property type="entry name" value="DEAD"/>
    <property type="match status" value="1"/>
</dbReference>
<dbReference type="InterPro" id="IPR036388">
    <property type="entry name" value="WH-like_DNA-bd_sf"/>
</dbReference>
<dbReference type="SUPFAM" id="SSF52540">
    <property type="entry name" value="P-loop containing nucleoside triphosphate hydrolases"/>
    <property type="match status" value="1"/>
</dbReference>
<comment type="caution">
    <text evidence="13">The sequence shown here is derived from an EMBL/GenBank/DDBJ whole genome shotgun (WGS) entry which is preliminary data.</text>
</comment>
<evidence type="ECO:0000256" key="10">
    <source>
        <dbReference type="SAM" id="MobiDB-lite"/>
    </source>
</evidence>
<evidence type="ECO:0000256" key="3">
    <source>
        <dbReference type="ARBA" id="ARBA00022801"/>
    </source>
</evidence>
<keyword evidence="5" id="KW-0067">ATP-binding</keyword>
<dbReference type="SMART" id="SM00487">
    <property type="entry name" value="DEXDc"/>
    <property type="match status" value="1"/>
</dbReference>
<keyword evidence="3" id="KW-0378">Hydrolase</keyword>